<dbReference type="Proteomes" id="UP000515152">
    <property type="component" value="Chromosome 1"/>
</dbReference>
<organism evidence="2 3">
    <name type="scientific">Clupea harengus</name>
    <name type="common">Atlantic herring</name>
    <dbReference type="NCBI Taxonomy" id="7950"/>
    <lineage>
        <taxon>Eukaryota</taxon>
        <taxon>Metazoa</taxon>
        <taxon>Chordata</taxon>
        <taxon>Craniata</taxon>
        <taxon>Vertebrata</taxon>
        <taxon>Euteleostomi</taxon>
        <taxon>Actinopterygii</taxon>
        <taxon>Neopterygii</taxon>
        <taxon>Teleostei</taxon>
        <taxon>Clupei</taxon>
        <taxon>Clupeiformes</taxon>
        <taxon>Clupeoidei</taxon>
        <taxon>Clupeidae</taxon>
        <taxon>Clupea</taxon>
    </lineage>
</organism>
<feature type="compositionally biased region" description="Low complexity" evidence="1">
    <location>
        <begin position="135"/>
        <end position="147"/>
    </location>
</feature>
<feature type="compositionally biased region" description="Low complexity" evidence="1">
    <location>
        <begin position="112"/>
        <end position="125"/>
    </location>
</feature>
<protein>
    <submittedName>
        <fullName evidence="3">Uncharacterized protein LOC122133266</fullName>
    </submittedName>
</protein>
<reference evidence="3" key="1">
    <citation type="submission" date="2025-08" db="UniProtKB">
        <authorList>
            <consortium name="RefSeq"/>
        </authorList>
    </citation>
    <scope>IDENTIFICATION</scope>
</reference>
<feature type="region of interest" description="Disordered" evidence="1">
    <location>
        <begin position="1"/>
        <end position="45"/>
    </location>
</feature>
<dbReference type="GeneID" id="122133266"/>
<feature type="region of interest" description="Disordered" evidence="1">
    <location>
        <begin position="78"/>
        <end position="217"/>
    </location>
</feature>
<feature type="compositionally biased region" description="Polar residues" evidence="1">
    <location>
        <begin position="25"/>
        <end position="44"/>
    </location>
</feature>
<dbReference type="RefSeq" id="XP_042564991.1">
    <property type="nucleotide sequence ID" value="XM_042709057.1"/>
</dbReference>
<dbReference type="KEGG" id="char:122133266"/>
<name>A0A8M1KLR9_CLUHA</name>
<feature type="compositionally biased region" description="Polar residues" evidence="1">
    <location>
        <begin position="148"/>
        <end position="178"/>
    </location>
</feature>
<feature type="compositionally biased region" description="Acidic residues" evidence="1">
    <location>
        <begin position="193"/>
        <end position="210"/>
    </location>
</feature>
<keyword evidence="2" id="KW-1185">Reference proteome</keyword>
<accession>A0A8M1KLR9</accession>
<gene>
    <name evidence="3" type="primary">LOC122133266</name>
</gene>
<evidence type="ECO:0000313" key="3">
    <source>
        <dbReference type="RefSeq" id="XP_042564991.1"/>
    </source>
</evidence>
<evidence type="ECO:0000313" key="2">
    <source>
        <dbReference type="Proteomes" id="UP000515152"/>
    </source>
</evidence>
<evidence type="ECO:0000256" key="1">
    <source>
        <dbReference type="SAM" id="MobiDB-lite"/>
    </source>
</evidence>
<feature type="compositionally biased region" description="Basic and acidic residues" evidence="1">
    <location>
        <begin position="1"/>
        <end position="24"/>
    </location>
</feature>
<dbReference type="AlphaFoldDB" id="A0A8M1KLR9"/>
<sequence length="285" mass="31745">MEKAKDPDLHKQNNQEEQQDRSKTITDQQVLTQAQNGAQDSGQHQDALHALEECVSLLEEFQRAVRKKDALITVLLKTQKQGAGDGLKVHPAYPSKVQCDTTESSEDQTSRSPSHSSPDPCQSSSDICQSSPDICQSSPDPCQSSSDMCQSSTQTVEVQTEAVDQSNGPADTHNNQTEACARTPVRQMNGSGGEEEEDREEEEGKEEEEVTSSSRLLPPSLRKRLQEIQVLDNVIARKDKIIRELSSHNAVLMGSVQRLTEEKYRQKEMLSEALLLMRVQHTHTH</sequence>
<proteinExistence type="predicted"/>